<evidence type="ECO:0000256" key="7">
    <source>
        <dbReference type="ARBA" id="ARBA00022692"/>
    </source>
</evidence>
<comment type="subcellular location">
    <subcellularLocation>
        <location evidence="1 17">Mitochondrion inner membrane</location>
        <topology evidence="1 17">Multi-pass membrane protein</topology>
    </subcellularLocation>
</comment>
<keyword evidence="15 17" id="KW-0472">Membrane</keyword>
<evidence type="ECO:0000256" key="4">
    <source>
        <dbReference type="ARBA" id="ARBA00021008"/>
    </source>
</evidence>
<feature type="transmembrane region" description="Helical" evidence="17">
    <location>
        <begin position="274"/>
        <end position="293"/>
    </location>
</feature>
<dbReference type="PANTHER" id="PTHR46552:SF1">
    <property type="entry name" value="NADH-UBIQUINONE OXIDOREDUCTASE CHAIN 2"/>
    <property type="match status" value="1"/>
</dbReference>
<feature type="transmembrane region" description="Helical" evidence="17">
    <location>
        <begin position="27"/>
        <end position="47"/>
    </location>
</feature>
<keyword evidence="12 17" id="KW-0520">NAD</keyword>
<feature type="transmembrane region" description="Helical" evidence="17">
    <location>
        <begin position="178"/>
        <end position="197"/>
    </location>
</feature>
<evidence type="ECO:0000256" key="17">
    <source>
        <dbReference type="RuleBase" id="RU003403"/>
    </source>
</evidence>
<dbReference type="InterPro" id="IPR050175">
    <property type="entry name" value="Complex_I_Subunit_2"/>
</dbReference>
<dbReference type="Pfam" id="PF00361">
    <property type="entry name" value="Proton_antipo_M"/>
    <property type="match status" value="1"/>
</dbReference>
<proteinExistence type="inferred from homology"/>
<feature type="domain" description="NADH:quinone oxidoreductase/Mrp antiporter transmembrane" evidence="18">
    <location>
        <begin position="23"/>
        <end position="288"/>
    </location>
</feature>
<evidence type="ECO:0000313" key="20">
    <source>
        <dbReference type="EMBL" id="ALJ30558.1"/>
    </source>
</evidence>
<dbReference type="EC" id="7.1.1.2" evidence="3 17"/>
<keyword evidence="10 17" id="KW-0249">Electron transport</keyword>
<dbReference type="InterPro" id="IPR010933">
    <property type="entry name" value="NADH_DH_su2_C"/>
</dbReference>
<comment type="catalytic activity">
    <reaction evidence="16 17">
        <text>a ubiquinone + NADH + 5 H(+)(in) = a ubiquinol + NAD(+) + 4 H(+)(out)</text>
        <dbReference type="Rhea" id="RHEA:29091"/>
        <dbReference type="Rhea" id="RHEA-COMP:9565"/>
        <dbReference type="Rhea" id="RHEA-COMP:9566"/>
        <dbReference type="ChEBI" id="CHEBI:15378"/>
        <dbReference type="ChEBI" id="CHEBI:16389"/>
        <dbReference type="ChEBI" id="CHEBI:17976"/>
        <dbReference type="ChEBI" id="CHEBI:57540"/>
        <dbReference type="ChEBI" id="CHEBI:57945"/>
        <dbReference type="EC" id="7.1.1.2"/>
    </reaction>
</comment>
<evidence type="ECO:0000256" key="5">
    <source>
        <dbReference type="ARBA" id="ARBA00022448"/>
    </source>
</evidence>
<keyword evidence="9 17" id="KW-1278">Translocase</keyword>
<evidence type="ECO:0000259" key="19">
    <source>
        <dbReference type="Pfam" id="PF06444"/>
    </source>
</evidence>
<accession>A0A0N7I645</accession>
<keyword evidence="13 17" id="KW-0830">Ubiquinone</keyword>
<feature type="transmembrane region" description="Helical" evidence="17">
    <location>
        <begin position="232"/>
        <end position="254"/>
    </location>
</feature>
<evidence type="ECO:0000256" key="12">
    <source>
        <dbReference type="ARBA" id="ARBA00023027"/>
    </source>
</evidence>
<feature type="transmembrane region" description="Helical" evidence="17">
    <location>
        <begin position="322"/>
        <end position="342"/>
    </location>
</feature>
<dbReference type="PRINTS" id="PR01436">
    <property type="entry name" value="NADHDHGNASE2"/>
</dbReference>
<dbReference type="AlphaFoldDB" id="A0A0N7I645"/>
<reference evidence="20" key="1">
    <citation type="journal article" date="2015" name="Zool. J. Linn. Soc.">
        <title>Long forsaken species diversity in the Middle American lizard Holcosus undulatus (Teiidae).</title>
        <authorList>
            <person name="Meza-Lazaro R.N."/>
            <person name="Nieto-Montes de Oca A."/>
        </authorList>
    </citation>
    <scope>NUCLEOTIDE SEQUENCE</scope>
    <source>
        <strain evidence="20">ANMO1838</strain>
    </source>
</reference>
<keyword evidence="5" id="KW-0813">Transport</keyword>
<keyword evidence="6 17" id="KW-0679">Respiratory chain</keyword>
<organism evidence="20">
    <name type="scientific">Holcosus gaigeae</name>
    <dbReference type="NCBI Taxonomy" id="1735233"/>
    <lineage>
        <taxon>Eukaryota</taxon>
        <taxon>Metazoa</taxon>
        <taxon>Chordata</taxon>
        <taxon>Craniata</taxon>
        <taxon>Vertebrata</taxon>
        <taxon>Euteleostomi</taxon>
        <taxon>Lepidosauria</taxon>
        <taxon>Squamata</taxon>
        <taxon>Bifurcata</taxon>
        <taxon>Unidentata</taxon>
        <taxon>Episquamata</taxon>
        <taxon>Laterata</taxon>
        <taxon>Teiioidea</taxon>
        <taxon>Teiidae</taxon>
        <taxon>Holcosus</taxon>
    </lineage>
</organism>
<feature type="transmembrane region" description="Helical" evidence="17">
    <location>
        <begin position="152"/>
        <end position="171"/>
    </location>
</feature>
<evidence type="ECO:0000256" key="11">
    <source>
        <dbReference type="ARBA" id="ARBA00022989"/>
    </source>
</evidence>
<keyword evidence="7 17" id="KW-0812">Transmembrane</keyword>
<dbReference type="Pfam" id="PF06444">
    <property type="entry name" value="NADH_dehy_S2_C"/>
    <property type="match status" value="1"/>
</dbReference>
<keyword evidence="8 17" id="KW-0999">Mitochondrion inner membrane</keyword>
<feature type="transmembrane region" description="Helical" evidence="17">
    <location>
        <begin position="91"/>
        <end position="115"/>
    </location>
</feature>
<feature type="domain" description="NADH dehydrogenase subunit 2 C-terminal" evidence="19">
    <location>
        <begin position="290"/>
        <end position="346"/>
    </location>
</feature>
<dbReference type="GO" id="GO:0008137">
    <property type="term" value="F:NADH dehydrogenase (ubiquinone) activity"/>
    <property type="evidence" value="ECO:0007669"/>
    <property type="project" value="UniProtKB-EC"/>
</dbReference>
<keyword evidence="14 17" id="KW-0496">Mitochondrion</keyword>
<protein>
    <recommendedName>
        <fullName evidence="4 17">NADH-ubiquinone oxidoreductase chain 2</fullName>
        <ecNumber evidence="3 17">7.1.1.2</ecNumber>
    </recommendedName>
</protein>
<comment type="function">
    <text evidence="17">Core subunit of the mitochondrial membrane respiratory chain NADH dehydrogenase (Complex I) which catalyzes electron transfer from NADH through the respiratory chain, using ubiquinone as an electron acceptor. Essential for the catalytic activity and assembly of complex I.</text>
</comment>
<dbReference type="GO" id="GO:0005743">
    <property type="term" value="C:mitochondrial inner membrane"/>
    <property type="evidence" value="ECO:0007669"/>
    <property type="project" value="UniProtKB-SubCell"/>
</dbReference>
<evidence type="ECO:0000256" key="13">
    <source>
        <dbReference type="ARBA" id="ARBA00023075"/>
    </source>
</evidence>
<evidence type="ECO:0000256" key="14">
    <source>
        <dbReference type="ARBA" id="ARBA00023128"/>
    </source>
</evidence>
<dbReference type="PANTHER" id="PTHR46552">
    <property type="entry name" value="NADH-UBIQUINONE OXIDOREDUCTASE CHAIN 2"/>
    <property type="match status" value="1"/>
</dbReference>
<keyword evidence="11 17" id="KW-1133">Transmembrane helix</keyword>
<dbReference type="InterPro" id="IPR001750">
    <property type="entry name" value="ND/Mrp_TM"/>
</dbReference>
<evidence type="ECO:0000256" key="9">
    <source>
        <dbReference type="ARBA" id="ARBA00022967"/>
    </source>
</evidence>
<evidence type="ECO:0000256" key="15">
    <source>
        <dbReference type="ARBA" id="ARBA00023136"/>
    </source>
</evidence>
<evidence type="ECO:0000256" key="6">
    <source>
        <dbReference type="ARBA" id="ARBA00022660"/>
    </source>
</evidence>
<dbReference type="EMBL" id="KR057971">
    <property type="protein sequence ID" value="ALJ30558.1"/>
    <property type="molecule type" value="Genomic_DNA"/>
</dbReference>
<name>A0A0N7I645_9SAUR</name>
<sequence>MSPLINKILMCAMITGTLITMNSNHWLLAWLGLEINMMAIVPLISKMHHPRATEATTKYFLAQTGASLLMLFSSTLNAWHLGTWDITQLTNQMACTTLTVALCMKIGLAPMHLWLPEVMQGTTLKMALIIATWQKLAPMTLIIMTSNSHSKPLLMLMATLSIVIGGWGGLNQTQTRKIMAYSSIANMGWMIIILQQAPKLSTLTLLIYIMMTTTLFMTLLPQKTKTIKTISTTWTTSPTLTIIMMLTLTSLGGLPPMTGFMPKWLILEKLLNDNMAPLATLTAMMTLLSLFFYMRLFYSTTMMVFPNTSTSMHKWRQQTKNIMMLTTMALTTPMSLMLLPILPLMMP</sequence>
<evidence type="ECO:0000256" key="8">
    <source>
        <dbReference type="ARBA" id="ARBA00022792"/>
    </source>
</evidence>
<comment type="similarity">
    <text evidence="2 17">Belongs to the complex I subunit 2 family.</text>
</comment>
<feature type="transmembrane region" description="Helical" evidence="17">
    <location>
        <begin position="203"/>
        <end position="220"/>
    </location>
</feature>
<evidence type="ECO:0000259" key="18">
    <source>
        <dbReference type="Pfam" id="PF00361"/>
    </source>
</evidence>
<dbReference type="InterPro" id="IPR003917">
    <property type="entry name" value="NADH_UbQ_OxRdtase_chain2"/>
</dbReference>
<evidence type="ECO:0000256" key="3">
    <source>
        <dbReference type="ARBA" id="ARBA00012944"/>
    </source>
</evidence>
<evidence type="ECO:0000256" key="1">
    <source>
        <dbReference type="ARBA" id="ARBA00004448"/>
    </source>
</evidence>
<feature type="transmembrane region" description="Helical" evidence="17">
    <location>
        <begin position="59"/>
        <end position="79"/>
    </location>
</feature>
<evidence type="ECO:0000256" key="16">
    <source>
        <dbReference type="ARBA" id="ARBA00049551"/>
    </source>
</evidence>
<evidence type="ECO:0000256" key="2">
    <source>
        <dbReference type="ARBA" id="ARBA00007012"/>
    </source>
</evidence>
<geneLocation type="mitochondrion" evidence="20"/>
<dbReference type="GO" id="GO:0006120">
    <property type="term" value="P:mitochondrial electron transport, NADH to ubiquinone"/>
    <property type="evidence" value="ECO:0007669"/>
    <property type="project" value="InterPro"/>
</dbReference>
<evidence type="ECO:0000256" key="10">
    <source>
        <dbReference type="ARBA" id="ARBA00022982"/>
    </source>
</evidence>